<dbReference type="EMBL" id="CP007140">
    <property type="protein sequence ID" value="AJC72636.1"/>
    <property type="molecule type" value="Genomic_DNA"/>
</dbReference>
<sequence length="122" mass="14296">MRPNEVWVKLSEGGLYSHKTNFYAVIRKLKRGGYSLRWVEWGFNGYTVSSKTKRFEKLEDIFDEVSPEDIYRAIRNHPEKEEAREVWAEELLFLGKLLGRPVSGWKPNPKPTRQITLAEVIS</sequence>
<dbReference type="PATRIC" id="fig|1432656.3.peg.205"/>
<organism evidence="1 2">
    <name type="scientific">Thermococcus guaymasensis DSM 11113</name>
    <dbReference type="NCBI Taxonomy" id="1432656"/>
    <lineage>
        <taxon>Archaea</taxon>
        <taxon>Methanobacteriati</taxon>
        <taxon>Methanobacteriota</taxon>
        <taxon>Thermococci</taxon>
        <taxon>Thermococcales</taxon>
        <taxon>Thermococcaceae</taxon>
        <taxon>Thermococcus</taxon>
    </lineage>
</organism>
<reference evidence="1 2" key="1">
    <citation type="submission" date="2014-01" db="EMBL/GenBank/DDBJ databases">
        <title>Genome sequencing of Thermococcus guaymasensis.</title>
        <authorList>
            <person name="Zhang X."/>
            <person name="Alvare G."/>
            <person name="Fristensky B."/>
            <person name="Chen L."/>
            <person name="Suen T."/>
            <person name="Chen Q."/>
            <person name="Ma K."/>
        </authorList>
    </citation>
    <scope>NUCLEOTIDE SEQUENCE [LARGE SCALE GENOMIC DNA]</scope>
    <source>
        <strain evidence="1 2">DSM 11113</strain>
    </source>
</reference>
<evidence type="ECO:0000313" key="1">
    <source>
        <dbReference type="EMBL" id="AJC72636.1"/>
    </source>
</evidence>
<evidence type="ECO:0000313" key="2">
    <source>
        <dbReference type="Proteomes" id="UP000062043"/>
    </source>
</evidence>
<dbReference type="KEGG" id="tgy:X802_01035"/>
<dbReference type="Proteomes" id="UP000062043">
    <property type="component" value="Chromosome"/>
</dbReference>
<dbReference type="STRING" id="1432656.X802_01035"/>
<proteinExistence type="predicted"/>
<dbReference type="OrthoDB" id="101165at2157"/>
<name>A0A0X1KN22_9EURY</name>
<dbReference type="AlphaFoldDB" id="A0A0X1KN22"/>
<dbReference type="RefSeq" id="WP_062370226.1">
    <property type="nucleotide sequence ID" value="NZ_CP007140.1"/>
</dbReference>
<gene>
    <name evidence="1" type="ORF">X802_01035</name>
</gene>
<protein>
    <submittedName>
        <fullName evidence="1">Uncharacterized protein</fullName>
    </submittedName>
</protein>
<keyword evidence="2" id="KW-1185">Reference proteome</keyword>
<dbReference type="GeneID" id="27134246"/>
<accession>A0A0X1KN22</accession>